<evidence type="ECO:0000313" key="1">
    <source>
        <dbReference type="EMBL" id="EDM05408.1"/>
    </source>
</evidence>
<accession>A6HHA3</accession>
<proteinExistence type="predicted"/>
<reference evidence="1 2" key="1">
    <citation type="submission" date="2005-07" db="EMBL/GenBank/DDBJ databases">
        <authorList>
            <person name="Mural R.J."/>
            <person name="Li P.W."/>
            <person name="Adams M.D."/>
            <person name="Amanatides P.G."/>
            <person name="Baden-Tillson H."/>
            <person name="Barnstead M."/>
            <person name="Chin S.H."/>
            <person name="Dew I."/>
            <person name="Evans C.A."/>
            <person name="Ferriera S."/>
            <person name="Flanigan M."/>
            <person name="Fosler C."/>
            <person name="Glodek A."/>
            <person name="Gu Z."/>
            <person name="Holt R.A."/>
            <person name="Jennings D."/>
            <person name="Kraft C.L."/>
            <person name="Lu F."/>
            <person name="Nguyen T."/>
            <person name="Nusskern D.R."/>
            <person name="Pfannkoch C.M."/>
            <person name="Sitter C."/>
            <person name="Sutton G.G."/>
            <person name="Venter J.C."/>
            <person name="Wang Z."/>
            <person name="Woodage T."/>
            <person name="Zheng X.H."/>
            <person name="Zhong F."/>
        </authorList>
    </citation>
    <scope>NUCLEOTIDE SEQUENCE [LARGE SCALE GENOMIC DNA]</scope>
    <source>
        <strain>BN</strain>
        <strain evidence="2">Sprague-Dawley</strain>
    </source>
</reference>
<feature type="non-terminal residue" evidence="1">
    <location>
        <position position="14"/>
    </location>
</feature>
<name>A6HHA3_RAT</name>
<evidence type="ECO:0000313" key="2">
    <source>
        <dbReference type="Proteomes" id="UP000234681"/>
    </source>
</evidence>
<organism evidence="1 2">
    <name type="scientific">Rattus norvegicus</name>
    <name type="common">Rat</name>
    <dbReference type="NCBI Taxonomy" id="10116"/>
    <lineage>
        <taxon>Eukaryota</taxon>
        <taxon>Metazoa</taxon>
        <taxon>Chordata</taxon>
        <taxon>Craniata</taxon>
        <taxon>Vertebrata</taxon>
        <taxon>Euteleostomi</taxon>
        <taxon>Mammalia</taxon>
        <taxon>Eutheria</taxon>
        <taxon>Euarchontoglires</taxon>
        <taxon>Glires</taxon>
        <taxon>Rodentia</taxon>
        <taxon>Myomorpha</taxon>
        <taxon>Muroidea</taxon>
        <taxon>Muridae</taxon>
        <taxon>Murinae</taxon>
        <taxon>Rattus</taxon>
    </lineage>
</organism>
<dbReference type="Proteomes" id="UP000234681">
    <property type="component" value="Chromosome 10"/>
</dbReference>
<sequence>MAWRANLACLIKAG</sequence>
<dbReference type="EMBL" id="CH473948">
    <property type="protein sequence ID" value="EDM05408.1"/>
    <property type="molecule type" value="Genomic_DNA"/>
</dbReference>
<gene>
    <name evidence="1" type="ORF">rCG_33307</name>
</gene>
<protein>
    <submittedName>
        <fullName evidence="1">RCG33307</fullName>
    </submittedName>
</protein>